<protein>
    <submittedName>
        <fullName evidence="2">Uncharacterized protein</fullName>
    </submittedName>
</protein>
<feature type="region of interest" description="Disordered" evidence="1">
    <location>
        <begin position="76"/>
        <end position="115"/>
    </location>
</feature>
<dbReference type="RefSeq" id="WP_345021830.1">
    <property type="nucleotide sequence ID" value="NZ_BAABDO010000039.1"/>
</dbReference>
<proteinExistence type="predicted"/>
<organism evidence="2 3">
    <name type="scientific">Actinomadura keratinilytica</name>
    <dbReference type="NCBI Taxonomy" id="547461"/>
    <lineage>
        <taxon>Bacteria</taxon>
        <taxon>Bacillati</taxon>
        <taxon>Actinomycetota</taxon>
        <taxon>Actinomycetes</taxon>
        <taxon>Streptosporangiales</taxon>
        <taxon>Thermomonosporaceae</taxon>
        <taxon>Actinomadura</taxon>
    </lineage>
</organism>
<evidence type="ECO:0000256" key="1">
    <source>
        <dbReference type="SAM" id="MobiDB-lite"/>
    </source>
</evidence>
<keyword evidence="3" id="KW-1185">Reference proteome</keyword>
<dbReference type="EMBL" id="BAABDO010000039">
    <property type="protein sequence ID" value="GAA4141910.1"/>
    <property type="molecule type" value="Genomic_DNA"/>
</dbReference>
<sequence>MFWHGGLVEFVPNPEQFTMVLAYSDTEPVMLRGPGVPWVAVSMANLLYDPDQMARLPGFAGMAAWYRSQVEQEYRLSRQRELEAPAAPAHDQAPPPRQGGGAVQAEAQEGPDEPA</sequence>
<dbReference type="Proteomes" id="UP001500266">
    <property type="component" value="Unassembled WGS sequence"/>
</dbReference>
<gene>
    <name evidence="2" type="ORF">GCM10022416_30380</name>
</gene>
<name>A0ABP7YVF7_9ACTN</name>
<reference evidence="3" key="1">
    <citation type="journal article" date="2019" name="Int. J. Syst. Evol. Microbiol.">
        <title>The Global Catalogue of Microorganisms (GCM) 10K type strain sequencing project: providing services to taxonomists for standard genome sequencing and annotation.</title>
        <authorList>
            <consortium name="The Broad Institute Genomics Platform"/>
            <consortium name="The Broad Institute Genome Sequencing Center for Infectious Disease"/>
            <person name="Wu L."/>
            <person name="Ma J."/>
        </authorList>
    </citation>
    <scope>NUCLEOTIDE SEQUENCE [LARGE SCALE GENOMIC DNA]</scope>
    <source>
        <strain evidence="3">JCM 17316</strain>
    </source>
</reference>
<evidence type="ECO:0000313" key="2">
    <source>
        <dbReference type="EMBL" id="GAA4141910.1"/>
    </source>
</evidence>
<evidence type="ECO:0000313" key="3">
    <source>
        <dbReference type="Proteomes" id="UP001500266"/>
    </source>
</evidence>
<accession>A0ABP7YVF7</accession>
<comment type="caution">
    <text evidence="2">The sequence shown here is derived from an EMBL/GenBank/DDBJ whole genome shotgun (WGS) entry which is preliminary data.</text>
</comment>